<dbReference type="SUPFAM" id="SSF52418">
    <property type="entry name" value="Nucleoside phosphorylase/phosphoribosyltransferase catalytic domain"/>
    <property type="match status" value="1"/>
</dbReference>
<dbReference type="Gene3D" id="3.40.1030.10">
    <property type="entry name" value="Nucleoside phosphorylase/phosphoribosyltransferase catalytic domain"/>
    <property type="match status" value="1"/>
</dbReference>
<evidence type="ECO:0000313" key="6">
    <source>
        <dbReference type="Proteomes" id="UP001052739"/>
    </source>
</evidence>
<dbReference type="InterPro" id="IPR000312">
    <property type="entry name" value="Glycosyl_Trfase_fam3"/>
</dbReference>
<evidence type="ECO:0000256" key="1">
    <source>
        <dbReference type="ARBA" id="ARBA00022676"/>
    </source>
</evidence>
<evidence type="ECO:0000259" key="4">
    <source>
        <dbReference type="Pfam" id="PF00591"/>
    </source>
</evidence>
<sequence length="62" mass="6390">MAAARGQLGIRTTFNVLGPLTNPARVRAQAVGVADARMGAHRGRGLRRARQLGPGLPSATTA</sequence>
<dbReference type="Gene3D" id="1.20.970.10">
    <property type="entry name" value="Transferase, Pyrimidine Nucleoside Phosphorylase, Chain C"/>
    <property type="match status" value="1"/>
</dbReference>
<keyword evidence="2" id="KW-0808">Transferase</keyword>
<feature type="region of interest" description="Disordered" evidence="3">
    <location>
        <begin position="40"/>
        <end position="62"/>
    </location>
</feature>
<accession>A0ABQ3PHY0</accession>
<comment type="caution">
    <text evidence="5">The sequence shown here is derived from an EMBL/GenBank/DDBJ whole genome shotgun (WGS) entry which is preliminary data.</text>
</comment>
<protein>
    <recommendedName>
        <fullName evidence="4">Glycosyl transferase family 3 domain-containing protein</fullName>
    </recommendedName>
</protein>
<dbReference type="EMBL" id="BNDW01000065">
    <property type="protein sequence ID" value="GHI24621.1"/>
    <property type="molecule type" value="Genomic_DNA"/>
</dbReference>
<evidence type="ECO:0000256" key="2">
    <source>
        <dbReference type="ARBA" id="ARBA00022679"/>
    </source>
</evidence>
<feature type="compositionally biased region" description="Basic residues" evidence="3">
    <location>
        <begin position="40"/>
        <end position="50"/>
    </location>
</feature>
<proteinExistence type="predicted"/>
<dbReference type="RefSeq" id="WP_372470271.1">
    <property type="nucleotide sequence ID" value="NZ_BNDW01000065.1"/>
</dbReference>
<organism evidence="5 6">
    <name type="scientific">Streptomyces hydrogenans</name>
    <dbReference type="NCBI Taxonomy" id="1873719"/>
    <lineage>
        <taxon>Bacteria</taxon>
        <taxon>Bacillati</taxon>
        <taxon>Actinomycetota</taxon>
        <taxon>Actinomycetes</taxon>
        <taxon>Kitasatosporales</taxon>
        <taxon>Streptomycetaceae</taxon>
        <taxon>Streptomyces</taxon>
    </lineage>
</organism>
<keyword evidence="1" id="KW-0328">Glycosyltransferase</keyword>
<name>A0ABQ3PHY0_9ACTN</name>
<dbReference type="InterPro" id="IPR035902">
    <property type="entry name" value="Nuc_phospho_transferase"/>
</dbReference>
<reference evidence="5" key="1">
    <citation type="submission" date="2024-05" db="EMBL/GenBank/DDBJ databases">
        <title>Whole genome shotgun sequence of Streptomyces hydrogenans NBRC 13475.</title>
        <authorList>
            <person name="Komaki H."/>
            <person name="Tamura T."/>
        </authorList>
    </citation>
    <scope>NUCLEOTIDE SEQUENCE</scope>
    <source>
        <strain evidence="5">NBRC 13475</strain>
    </source>
</reference>
<dbReference type="Pfam" id="PF00591">
    <property type="entry name" value="Glycos_transf_3"/>
    <property type="match status" value="1"/>
</dbReference>
<feature type="domain" description="Glycosyl transferase family 3" evidence="4">
    <location>
        <begin position="2"/>
        <end position="39"/>
    </location>
</feature>
<evidence type="ECO:0000313" key="5">
    <source>
        <dbReference type="EMBL" id="GHI24621.1"/>
    </source>
</evidence>
<dbReference type="Proteomes" id="UP001052739">
    <property type="component" value="Unassembled WGS sequence"/>
</dbReference>
<evidence type="ECO:0000256" key="3">
    <source>
        <dbReference type="SAM" id="MobiDB-lite"/>
    </source>
</evidence>
<keyword evidence="6" id="KW-1185">Reference proteome</keyword>
<gene>
    <name evidence="5" type="ORF">Shyd_59920</name>
</gene>